<dbReference type="GO" id="GO:0016987">
    <property type="term" value="F:sigma factor activity"/>
    <property type="evidence" value="ECO:0007669"/>
    <property type="project" value="UniProtKB-KW"/>
</dbReference>
<dbReference type="PANTHER" id="PTHR43133">
    <property type="entry name" value="RNA POLYMERASE ECF-TYPE SIGMA FACTO"/>
    <property type="match status" value="1"/>
</dbReference>
<dbReference type="Proteomes" id="UP000199118">
    <property type="component" value="Unassembled WGS sequence"/>
</dbReference>
<keyword evidence="4" id="KW-0238">DNA-binding</keyword>
<keyword evidence="2" id="KW-0805">Transcription regulation</keyword>
<sequence length="216" mass="23483">MAFDTARPALREAPCVGTRMNDDDHLMARCAAGDAAAASELIARHAPRATAVARGMLSDAAEAEDVAQEAMLRLWRHAGRWRPGEAQVGTWLHRVVANLAIDRLRRRRRWSAEDPPERPDGAPGAEARLAGEDRAAALRAEIAALPERQRVALTLRHFSELPNPEIAARMDLSVEAVESLLARARRGLARKLEARRADLGLEHGLDPAGAGREPGT</sequence>
<comment type="similarity">
    <text evidence="1">Belongs to the sigma-70 factor family. ECF subfamily.</text>
</comment>
<gene>
    <name evidence="8" type="ORF">SAMN05444336_10753</name>
</gene>
<dbReference type="GO" id="GO:0006352">
    <property type="term" value="P:DNA-templated transcription initiation"/>
    <property type="evidence" value="ECO:0007669"/>
    <property type="project" value="InterPro"/>
</dbReference>
<name>A0A1H3D1T1_9RHOB</name>
<dbReference type="InterPro" id="IPR013324">
    <property type="entry name" value="RNA_pol_sigma_r3/r4-like"/>
</dbReference>
<feature type="domain" description="RNA polymerase sigma-70 region 2" evidence="6">
    <location>
        <begin position="41"/>
        <end position="109"/>
    </location>
</feature>
<dbReference type="RefSeq" id="WP_245710624.1">
    <property type="nucleotide sequence ID" value="NZ_FNMZ01000007.1"/>
</dbReference>
<protein>
    <submittedName>
        <fullName evidence="8">RNA polymerase, sigma subunit, ECF family</fullName>
    </submittedName>
</protein>
<evidence type="ECO:0000256" key="1">
    <source>
        <dbReference type="ARBA" id="ARBA00010641"/>
    </source>
</evidence>
<keyword evidence="9" id="KW-1185">Reference proteome</keyword>
<dbReference type="EMBL" id="FNMZ01000007">
    <property type="protein sequence ID" value="SDX59744.1"/>
    <property type="molecule type" value="Genomic_DNA"/>
</dbReference>
<dbReference type="GO" id="GO:0003677">
    <property type="term" value="F:DNA binding"/>
    <property type="evidence" value="ECO:0007669"/>
    <property type="project" value="UniProtKB-KW"/>
</dbReference>
<keyword evidence="5" id="KW-0804">Transcription</keyword>
<dbReference type="InterPro" id="IPR007627">
    <property type="entry name" value="RNA_pol_sigma70_r2"/>
</dbReference>
<dbReference type="InterPro" id="IPR013325">
    <property type="entry name" value="RNA_pol_sigma_r2"/>
</dbReference>
<dbReference type="SUPFAM" id="SSF88659">
    <property type="entry name" value="Sigma3 and sigma4 domains of RNA polymerase sigma factors"/>
    <property type="match status" value="1"/>
</dbReference>
<evidence type="ECO:0000259" key="7">
    <source>
        <dbReference type="Pfam" id="PF08281"/>
    </source>
</evidence>
<dbReference type="NCBIfam" id="TIGR02937">
    <property type="entry name" value="sigma70-ECF"/>
    <property type="match status" value="1"/>
</dbReference>
<dbReference type="Pfam" id="PF04542">
    <property type="entry name" value="Sigma70_r2"/>
    <property type="match status" value="1"/>
</dbReference>
<evidence type="ECO:0000256" key="5">
    <source>
        <dbReference type="ARBA" id="ARBA00023163"/>
    </source>
</evidence>
<evidence type="ECO:0000313" key="9">
    <source>
        <dbReference type="Proteomes" id="UP000199118"/>
    </source>
</evidence>
<dbReference type="Gene3D" id="1.10.1740.10">
    <property type="match status" value="1"/>
</dbReference>
<evidence type="ECO:0000256" key="3">
    <source>
        <dbReference type="ARBA" id="ARBA00023082"/>
    </source>
</evidence>
<evidence type="ECO:0000256" key="4">
    <source>
        <dbReference type="ARBA" id="ARBA00023125"/>
    </source>
</evidence>
<dbReference type="STRING" id="356660.SAMN05444336_10753"/>
<dbReference type="SUPFAM" id="SSF88946">
    <property type="entry name" value="Sigma2 domain of RNA polymerase sigma factors"/>
    <property type="match status" value="1"/>
</dbReference>
<dbReference type="InterPro" id="IPR014284">
    <property type="entry name" value="RNA_pol_sigma-70_dom"/>
</dbReference>
<organism evidence="8 9">
    <name type="scientific">Albimonas donghaensis</name>
    <dbReference type="NCBI Taxonomy" id="356660"/>
    <lineage>
        <taxon>Bacteria</taxon>
        <taxon>Pseudomonadati</taxon>
        <taxon>Pseudomonadota</taxon>
        <taxon>Alphaproteobacteria</taxon>
        <taxon>Rhodobacterales</taxon>
        <taxon>Paracoccaceae</taxon>
        <taxon>Albimonas</taxon>
    </lineage>
</organism>
<dbReference type="InterPro" id="IPR039425">
    <property type="entry name" value="RNA_pol_sigma-70-like"/>
</dbReference>
<dbReference type="InterPro" id="IPR036388">
    <property type="entry name" value="WH-like_DNA-bd_sf"/>
</dbReference>
<dbReference type="InterPro" id="IPR013249">
    <property type="entry name" value="RNA_pol_sigma70_r4_t2"/>
</dbReference>
<dbReference type="Pfam" id="PF08281">
    <property type="entry name" value="Sigma70_r4_2"/>
    <property type="match status" value="1"/>
</dbReference>
<dbReference type="Gene3D" id="1.10.10.10">
    <property type="entry name" value="Winged helix-like DNA-binding domain superfamily/Winged helix DNA-binding domain"/>
    <property type="match status" value="1"/>
</dbReference>
<dbReference type="PANTHER" id="PTHR43133:SF8">
    <property type="entry name" value="RNA POLYMERASE SIGMA FACTOR HI_1459-RELATED"/>
    <property type="match status" value="1"/>
</dbReference>
<keyword evidence="3" id="KW-0731">Sigma factor</keyword>
<accession>A0A1H3D1T1</accession>
<proteinExistence type="inferred from homology"/>
<evidence type="ECO:0000259" key="6">
    <source>
        <dbReference type="Pfam" id="PF04542"/>
    </source>
</evidence>
<feature type="domain" description="RNA polymerase sigma factor 70 region 4 type 2" evidence="7">
    <location>
        <begin position="137"/>
        <end position="186"/>
    </location>
</feature>
<evidence type="ECO:0000256" key="2">
    <source>
        <dbReference type="ARBA" id="ARBA00023015"/>
    </source>
</evidence>
<evidence type="ECO:0000313" key="8">
    <source>
        <dbReference type="EMBL" id="SDX59744.1"/>
    </source>
</evidence>
<dbReference type="AlphaFoldDB" id="A0A1H3D1T1"/>
<dbReference type="CDD" id="cd06171">
    <property type="entry name" value="Sigma70_r4"/>
    <property type="match status" value="1"/>
</dbReference>
<dbReference type="NCBIfam" id="NF004113">
    <property type="entry name" value="PRK05602.1"/>
    <property type="match status" value="1"/>
</dbReference>
<reference evidence="8 9" key="1">
    <citation type="submission" date="2016-10" db="EMBL/GenBank/DDBJ databases">
        <authorList>
            <person name="de Groot N.N."/>
        </authorList>
    </citation>
    <scope>NUCLEOTIDE SEQUENCE [LARGE SCALE GENOMIC DNA]</scope>
    <source>
        <strain evidence="8 9">DSM 17890</strain>
    </source>
</reference>